<reference evidence="1" key="2">
    <citation type="journal article" date="2022" name="Microbiol. Resour. Announc.">
        <title>Metagenome Sequencing to Explore Phylogenomics of Terrestrial Cyanobacteria.</title>
        <authorList>
            <person name="Ward R.D."/>
            <person name="Stajich J.E."/>
            <person name="Johansen J.R."/>
            <person name="Huntemann M."/>
            <person name="Clum A."/>
            <person name="Foster B."/>
            <person name="Foster B."/>
            <person name="Roux S."/>
            <person name="Palaniappan K."/>
            <person name="Varghese N."/>
            <person name="Mukherjee S."/>
            <person name="Reddy T.B.K."/>
            <person name="Daum C."/>
            <person name="Copeland A."/>
            <person name="Chen I.A."/>
            <person name="Ivanova N.N."/>
            <person name="Kyrpides N.C."/>
            <person name="Shapiro N."/>
            <person name="Eloe-Fadrosh E.A."/>
            <person name="Pietrasiak N."/>
        </authorList>
    </citation>
    <scope>NUCLEOTIDE SEQUENCE</scope>
    <source>
        <strain evidence="1">GSE-NOS-MK-12-04C</strain>
    </source>
</reference>
<reference evidence="1" key="1">
    <citation type="submission" date="2021-05" db="EMBL/GenBank/DDBJ databases">
        <authorList>
            <person name="Pietrasiak N."/>
            <person name="Ward R."/>
            <person name="Stajich J.E."/>
            <person name="Kurbessoian T."/>
        </authorList>
    </citation>
    <scope>NUCLEOTIDE SEQUENCE</scope>
    <source>
        <strain evidence="1">GSE-NOS-MK-12-04C</strain>
    </source>
</reference>
<dbReference type="InterPro" id="IPR016084">
    <property type="entry name" value="Haem_Oase-like_multi-hlx"/>
</dbReference>
<dbReference type="Proteomes" id="UP000729701">
    <property type="component" value="Unassembled WGS sequence"/>
</dbReference>
<protein>
    <recommendedName>
        <fullName evidence="3">Iron-containing redox enzyme family protein</fullName>
    </recommendedName>
</protein>
<name>A0A951QPZ5_9CYAN</name>
<evidence type="ECO:0000313" key="1">
    <source>
        <dbReference type="EMBL" id="MBW4669496.1"/>
    </source>
</evidence>
<gene>
    <name evidence="1" type="ORF">KME60_19285</name>
</gene>
<proteinExistence type="predicted"/>
<organism evidence="1 2">
    <name type="scientific">Cyanomargarita calcarea GSE-NOS-MK-12-04C</name>
    <dbReference type="NCBI Taxonomy" id="2839659"/>
    <lineage>
        <taxon>Bacteria</taxon>
        <taxon>Bacillati</taxon>
        <taxon>Cyanobacteriota</taxon>
        <taxon>Cyanophyceae</taxon>
        <taxon>Nostocales</taxon>
        <taxon>Cyanomargaritaceae</taxon>
        <taxon>Cyanomargarita</taxon>
    </lineage>
</organism>
<accession>A0A951QPZ5</accession>
<comment type="caution">
    <text evidence="1">The sequence shown here is derived from an EMBL/GenBank/DDBJ whole genome shotgun (WGS) entry which is preliminary data.</text>
</comment>
<dbReference type="EMBL" id="JAHHGZ010000021">
    <property type="protein sequence ID" value="MBW4669496.1"/>
    <property type="molecule type" value="Genomic_DNA"/>
</dbReference>
<evidence type="ECO:0008006" key="3">
    <source>
        <dbReference type="Google" id="ProtNLM"/>
    </source>
</evidence>
<dbReference type="AlphaFoldDB" id="A0A951QPZ5"/>
<evidence type="ECO:0000313" key="2">
    <source>
        <dbReference type="Proteomes" id="UP000729701"/>
    </source>
</evidence>
<sequence>MKKIMFLIEEKKQEFAKLPLFKFMQDKKLQPRQRLSFAPCMAHFIMSFGDLNNYVLRSKQEEETLQRIVNRYTYEDDNHWPWFLTDIENLDLNAEMSIPQALRYLWGEESKITRQLAYQIAGHTLQADPVIKFVVVQVLEATGDVFFSISNEIAFELQALTKNEYLFFGEAHIREENEHVIATAEAENFIAEIEFTDSQRQEALYVVDKIFQIFTEWTYELLAYAQNHPVEPAKLKQFEAAQMLCV</sequence>
<dbReference type="Gene3D" id="1.20.910.10">
    <property type="entry name" value="Heme oxygenase-like"/>
    <property type="match status" value="1"/>
</dbReference>